<gene>
    <name evidence="4" type="ORF">M9Y10_033864</name>
</gene>
<feature type="region of interest" description="Disordered" evidence="3">
    <location>
        <begin position="341"/>
        <end position="361"/>
    </location>
</feature>
<dbReference type="PANTHER" id="PTHR22870:SF408">
    <property type="entry name" value="OS09G0560450 PROTEIN"/>
    <property type="match status" value="1"/>
</dbReference>
<dbReference type="PROSITE" id="PS50012">
    <property type="entry name" value="RCC1_3"/>
    <property type="match status" value="1"/>
</dbReference>
<proteinExistence type="predicted"/>
<evidence type="ECO:0000313" key="4">
    <source>
        <dbReference type="EMBL" id="KAK8889120.1"/>
    </source>
</evidence>
<dbReference type="Proteomes" id="UP001470230">
    <property type="component" value="Unassembled WGS sequence"/>
</dbReference>
<evidence type="ECO:0000256" key="1">
    <source>
        <dbReference type="ARBA" id="ARBA00022737"/>
    </source>
</evidence>
<dbReference type="SUPFAM" id="SSF50985">
    <property type="entry name" value="RCC1/BLIP-II"/>
    <property type="match status" value="1"/>
</dbReference>
<dbReference type="PROSITE" id="PS00626">
    <property type="entry name" value="RCC1_2"/>
    <property type="match status" value="1"/>
</dbReference>
<accession>A0ABR2KDC1</accession>
<comment type="caution">
    <text evidence="4">The sequence shown here is derived from an EMBL/GenBank/DDBJ whole genome shotgun (WGS) entry which is preliminary data.</text>
</comment>
<feature type="compositionally biased region" description="Acidic residues" evidence="3">
    <location>
        <begin position="409"/>
        <end position="419"/>
    </location>
</feature>
<name>A0ABR2KDC1_9EUKA</name>
<keyword evidence="1" id="KW-0677">Repeat</keyword>
<dbReference type="PANTHER" id="PTHR22870">
    <property type="entry name" value="REGULATOR OF CHROMOSOME CONDENSATION"/>
    <property type="match status" value="1"/>
</dbReference>
<dbReference type="InterPro" id="IPR051210">
    <property type="entry name" value="Ub_ligase/GEF_domain"/>
</dbReference>
<feature type="compositionally biased region" description="Basic and acidic residues" evidence="3">
    <location>
        <begin position="427"/>
        <end position="445"/>
    </location>
</feature>
<sequence length="499" mass="56772">MNPSKYNFITSGDIDFSQMNSSSQAIINFDISENNFSTYYQHAVIFDRIKNAYWVGQNTGKQITSDSINQSEDWIKVNFSKSNKKFDILKAVCGSCYTLYLTRQDDIKRVVKLRWQNANYGKEFSIDADAKDIFGGDKTAAITTHDLKLIIISELMTMSNYYYHKPFIVNLTSHPKEVACLDESILVLSVDNTLTEFDLTEIEKGVPKKKKIKFGRTIDHISGTFQHCFILTESGEVFARGSNEFGKLGFAKRFKEQTQFVKVTALSHSKIVKVSAGYNHSLFIDENGAVYACGENIDGNLFLDESATQEDVYLPVLTTIESGATFCLAGRDMSVVITDGSAAKKASKSKKSNNKEKIISDKDLKSSKKRKIIEDDDDDDDNDDEDDKQLRNKKAANDKKSSIKKKIIDDDDNDNDDEERQSRNKKATNEKSSEKKIERNAKEEQLLDDIRSEVEQIRQMIYSQNEQLGQLVNGYSNTYQLFDNLVENFEFFANKENDE</sequence>
<feature type="region of interest" description="Disordered" evidence="3">
    <location>
        <begin position="374"/>
        <end position="445"/>
    </location>
</feature>
<evidence type="ECO:0000313" key="5">
    <source>
        <dbReference type="Proteomes" id="UP001470230"/>
    </source>
</evidence>
<organism evidence="4 5">
    <name type="scientific">Tritrichomonas musculus</name>
    <dbReference type="NCBI Taxonomy" id="1915356"/>
    <lineage>
        <taxon>Eukaryota</taxon>
        <taxon>Metamonada</taxon>
        <taxon>Parabasalia</taxon>
        <taxon>Tritrichomonadida</taxon>
        <taxon>Tritrichomonadidae</taxon>
        <taxon>Tritrichomonas</taxon>
    </lineage>
</organism>
<feature type="repeat" description="RCC1" evidence="2">
    <location>
        <begin position="235"/>
        <end position="287"/>
    </location>
</feature>
<dbReference type="Gene3D" id="2.130.10.30">
    <property type="entry name" value="Regulator of chromosome condensation 1/beta-lactamase-inhibitor protein II"/>
    <property type="match status" value="1"/>
</dbReference>
<keyword evidence="5" id="KW-1185">Reference proteome</keyword>
<evidence type="ECO:0000256" key="3">
    <source>
        <dbReference type="SAM" id="MobiDB-lite"/>
    </source>
</evidence>
<dbReference type="InterPro" id="IPR000408">
    <property type="entry name" value="Reg_chr_condens"/>
</dbReference>
<dbReference type="InterPro" id="IPR009091">
    <property type="entry name" value="RCC1/BLIP-II"/>
</dbReference>
<reference evidence="4 5" key="1">
    <citation type="submission" date="2024-04" db="EMBL/GenBank/DDBJ databases">
        <title>Tritrichomonas musculus Genome.</title>
        <authorList>
            <person name="Alves-Ferreira E."/>
            <person name="Grigg M."/>
            <person name="Lorenzi H."/>
            <person name="Galac M."/>
        </authorList>
    </citation>
    <scope>NUCLEOTIDE SEQUENCE [LARGE SCALE GENOMIC DNA]</scope>
    <source>
        <strain evidence="4 5">EAF2021</strain>
    </source>
</reference>
<dbReference type="Pfam" id="PF13540">
    <property type="entry name" value="RCC1_2"/>
    <property type="match status" value="2"/>
</dbReference>
<evidence type="ECO:0000256" key="2">
    <source>
        <dbReference type="PROSITE-ProRule" id="PRU00235"/>
    </source>
</evidence>
<protein>
    <submittedName>
        <fullName evidence="4">E3 ubiquitin-protein ligase herc4</fullName>
    </submittedName>
</protein>
<dbReference type="EMBL" id="JAPFFF010000005">
    <property type="protein sequence ID" value="KAK8889120.1"/>
    <property type="molecule type" value="Genomic_DNA"/>
</dbReference>
<feature type="compositionally biased region" description="Acidic residues" evidence="3">
    <location>
        <begin position="374"/>
        <end position="387"/>
    </location>
</feature>